<gene>
    <name evidence="1" type="ORF">CLIT_8c00160</name>
</gene>
<evidence type="ECO:0000313" key="1">
    <source>
        <dbReference type="EMBL" id="KDR95847.1"/>
    </source>
</evidence>
<protein>
    <submittedName>
        <fullName evidence="1">Uncharacterized protein</fullName>
    </submittedName>
</protein>
<sequence length="58" mass="6864">MKKKISALFTRINSFRVFERNVFEELSLQYFVKMINLFKSSKYGSNIVNKKHYNGGVL</sequence>
<keyword evidence="2" id="KW-1185">Reference proteome</keyword>
<name>A0A069RNT8_PEPLI</name>
<dbReference type="EMBL" id="JJMM01000008">
    <property type="protein sequence ID" value="KDR95847.1"/>
    <property type="molecule type" value="Genomic_DNA"/>
</dbReference>
<reference evidence="1 2" key="1">
    <citation type="submission" date="2014-03" db="EMBL/GenBank/DDBJ databases">
        <title>Genome sequence of Clostridium litorale W6, DSM 5388.</title>
        <authorList>
            <person name="Poehlein A."/>
            <person name="Jagirdar A."/>
            <person name="Khonsari B."/>
            <person name="Chibani C.M."/>
            <person name="Gutierrez Gutierrez D.A."/>
            <person name="Davydova E."/>
            <person name="Alghaithi H.S."/>
            <person name="Nair K.P."/>
            <person name="Dhamotharan K."/>
            <person name="Chandran L."/>
            <person name="G W."/>
            <person name="Daniel R."/>
        </authorList>
    </citation>
    <scope>NUCLEOTIDE SEQUENCE [LARGE SCALE GENOMIC DNA]</scope>
    <source>
        <strain evidence="1 2">W6</strain>
    </source>
</reference>
<dbReference type="AlphaFoldDB" id="A0A069RNT8"/>
<proteinExistence type="predicted"/>
<comment type="caution">
    <text evidence="1">The sequence shown here is derived from an EMBL/GenBank/DDBJ whole genome shotgun (WGS) entry which is preliminary data.</text>
</comment>
<organism evidence="1 2">
    <name type="scientific">Peptoclostridium litorale DSM 5388</name>
    <dbReference type="NCBI Taxonomy" id="1121324"/>
    <lineage>
        <taxon>Bacteria</taxon>
        <taxon>Bacillati</taxon>
        <taxon>Bacillota</taxon>
        <taxon>Clostridia</taxon>
        <taxon>Peptostreptococcales</taxon>
        <taxon>Peptoclostridiaceae</taxon>
        <taxon>Peptoclostridium</taxon>
    </lineage>
</organism>
<evidence type="ECO:0000313" key="2">
    <source>
        <dbReference type="Proteomes" id="UP000027946"/>
    </source>
</evidence>
<accession>A0A069RNT8</accession>
<dbReference type="Proteomes" id="UP000027946">
    <property type="component" value="Unassembled WGS sequence"/>
</dbReference>